<dbReference type="Proteomes" id="UP000039865">
    <property type="component" value="Unassembled WGS sequence"/>
</dbReference>
<accession>A0A078B6E0</accession>
<proteinExistence type="predicted"/>
<evidence type="ECO:0000313" key="2">
    <source>
        <dbReference type="Proteomes" id="UP000039865"/>
    </source>
</evidence>
<evidence type="ECO:0000313" key="1">
    <source>
        <dbReference type="EMBL" id="CDW89929.1"/>
    </source>
</evidence>
<name>A0A078B6E0_STYLE</name>
<dbReference type="InParanoid" id="A0A078B6E0"/>
<reference evidence="1 2" key="1">
    <citation type="submission" date="2014-06" db="EMBL/GenBank/DDBJ databases">
        <authorList>
            <person name="Swart Estienne"/>
        </authorList>
    </citation>
    <scope>NUCLEOTIDE SEQUENCE [LARGE SCALE GENOMIC DNA]</scope>
    <source>
        <strain evidence="1 2">130c</strain>
    </source>
</reference>
<dbReference type="EMBL" id="CCKQ01017993">
    <property type="protein sequence ID" value="CDW89929.1"/>
    <property type="molecule type" value="Genomic_DNA"/>
</dbReference>
<protein>
    <submittedName>
        <fullName evidence="1">Uncharacterized protein</fullName>
    </submittedName>
</protein>
<sequence>MFTLQIKERITCGGIYAPNIEDYTYKIGSGLKIFTHEAFHTLPIPNVCSDLTIKAFIDDSLTFPQFIQYNSIFRQISVISEDIKDEGKYFVAIGGYT</sequence>
<organism evidence="1 2">
    <name type="scientific">Stylonychia lemnae</name>
    <name type="common">Ciliate</name>
    <dbReference type="NCBI Taxonomy" id="5949"/>
    <lineage>
        <taxon>Eukaryota</taxon>
        <taxon>Sar</taxon>
        <taxon>Alveolata</taxon>
        <taxon>Ciliophora</taxon>
        <taxon>Intramacronucleata</taxon>
        <taxon>Spirotrichea</taxon>
        <taxon>Stichotrichia</taxon>
        <taxon>Sporadotrichida</taxon>
        <taxon>Oxytrichidae</taxon>
        <taxon>Stylonychinae</taxon>
        <taxon>Stylonychia</taxon>
    </lineage>
</organism>
<dbReference type="AlphaFoldDB" id="A0A078B6E0"/>
<gene>
    <name evidence="1" type="primary">Contig1140.g1242</name>
    <name evidence="1" type="ORF">STYLEM_19069</name>
</gene>
<keyword evidence="2" id="KW-1185">Reference proteome</keyword>